<evidence type="ECO:0000313" key="3">
    <source>
        <dbReference type="Proteomes" id="UP001305702"/>
    </source>
</evidence>
<keyword evidence="1" id="KW-0732">Signal</keyword>
<evidence type="ECO:0000256" key="1">
    <source>
        <dbReference type="SAM" id="SignalP"/>
    </source>
</evidence>
<proteinExistence type="predicted"/>
<accession>A0AA96LFY7</accession>
<dbReference type="KEGG" id="paun:MJA45_08615"/>
<keyword evidence="3" id="KW-1185">Reference proteome</keyword>
<dbReference type="Pfam" id="PF18952">
    <property type="entry name" value="DUF5696"/>
    <property type="match status" value="1"/>
</dbReference>
<name>A0AA96LFY7_9BACL</name>
<reference evidence="2 3" key="1">
    <citation type="submission" date="2022-02" db="EMBL/GenBank/DDBJ databases">
        <title>Paenibacillus sp. MBLB1776 Whole Genome Shotgun Sequencing.</title>
        <authorList>
            <person name="Hwang C.Y."/>
            <person name="Cho E.-S."/>
            <person name="Seo M.-J."/>
        </authorList>
    </citation>
    <scope>NUCLEOTIDE SEQUENCE [LARGE SCALE GENOMIC DNA]</scope>
    <source>
        <strain evidence="2 3">MBLB1776</strain>
    </source>
</reference>
<dbReference type="EMBL" id="CP130318">
    <property type="protein sequence ID" value="WNQ13071.1"/>
    <property type="molecule type" value="Genomic_DNA"/>
</dbReference>
<dbReference type="Proteomes" id="UP001305702">
    <property type="component" value="Chromosome"/>
</dbReference>
<evidence type="ECO:0000313" key="2">
    <source>
        <dbReference type="EMBL" id="WNQ13071.1"/>
    </source>
</evidence>
<dbReference type="AlphaFoldDB" id="A0AA96LFY7"/>
<gene>
    <name evidence="2" type="ORF">MJA45_08615</name>
</gene>
<sequence length="859" mass="95282">MAARKKTMALGILAGMLALTSATAFGDTGKDTSVSRTKTVQAAPASEPGSVRVIEDKATVSEPIGNTAEELQALTGMELAAENETFALYVNKTKGDIALKDKRSGFVWFSNPPGRERDPKASPQYKADMASQFVLTYYNDKGQTNNFNSFDDSVSKKQFQIEKEENGIKVTYQLGKITKSFNNIPQAISKKRFEEQILNKITEQAKRDDIAFKFKLDQAKGIYTPYKLQDYVAADLSKTLEEIGYTQEEAEKDNEANGVSMQKAEDTIHFTVVLHYTLNQEGLTVKMPGSELVYPASYPIASIRLLGYFGAAGPSDQGYMLVPDGSGALINLNSGKLTAEPFNQPIYGPDGAFDTKEQLQVNETSRLPLFGMKRGNRAFIGLIEDGEAMASVTADIAGRNHSYNYIGTSFRIVSMDFYTLTSGTKQSSVSRFEKKPYKGDYTISYRFLNDAQADYIGMAAIYRDELVRKAELKKLTNTGDSPFIVELQGAFRKQKSFIGLPYTSTEALTTYKEAEELLKQLKTQGVNSLALRYVGWFNDGIRHTSPTDIKLEGELGGRQAFDSLVSYAKTNGVGFYPDVALLEMYKKRKQTSLFLDGTKAKVYEYDRVTGYQNERGRTHYLLSPAALQTVVSKFSEHYRKLGVPGLSLRDLGDEANSDFTPEASINRQAAVDLAKKAVEQLTEKNESLMVTGGNAYLLPYANIIVEAPTRSSGFNLTDQDVPVYQIALHGYFDIAGQPFNMSGGQDPELRMLQALETGASFYYQWFYRDSSLVKNTDFDDLYALHAADWIDSAVAMYQQANPVLKKVRGETITGHRRLANGVTETTFSNGMQITVNTNPYPVLVNGSRIEARSYAAKER</sequence>
<feature type="chain" id="PRO_5041635379" evidence="1">
    <location>
        <begin position="25"/>
        <end position="859"/>
    </location>
</feature>
<dbReference type="InterPro" id="IPR043751">
    <property type="entry name" value="DUF5696"/>
</dbReference>
<dbReference type="RefSeq" id="WP_315606851.1">
    <property type="nucleotide sequence ID" value="NZ_CP130318.1"/>
</dbReference>
<protein>
    <submittedName>
        <fullName evidence="2">DUF5696 domain-containing protein</fullName>
    </submittedName>
</protein>
<feature type="signal peptide" evidence="1">
    <location>
        <begin position="1"/>
        <end position="24"/>
    </location>
</feature>
<organism evidence="2 3">
    <name type="scientific">Paenibacillus aurantius</name>
    <dbReference type="NCBI Taxonomy" id="2918900"/>
    <lineage>
        <taxon>Bacteria</taxon>
        <taxon>Bacillati</taxon>
        <taxon>Bacillota</taxon>
        <taxon>Bacilli</taxon>
        <taxon>Bacillales</taxon>
        <taxon>Paenibacillaceae</taxon>
        <taxon>Paenibacillus</taxon>
    </lineage>
</organism>